<name>A0A497E2Y5_UNCAE</name>
<dbReference type="EMBL" id="QMPZ01000097">
    <property type="protein sequence ID" value="RLE08446.1"/>
    <property type="molecule type" value="Genomic_DNA"/>
</dbReference>
<dbReference type="SUPFAM" id="SSF53955">
    <property type="entry name" value="Lysozyme-like"/>
    <property type="match status" value="2"/>
</dbReference>
<feature type="signal peptide" evidence="1">
    <location>
        <begin position="1"/>
        <end position="24"/>
    </location>
</feature>
<keyword evidence="1" id="KW-0732">Signal</keyword>
<evidence type="ECO:0000259" key="2">
    <source>
        <dbReference type="Pfam" id="PF01464"/>
    </source>
</evidence>
<proteinExistence type="predicted"/>
<evidence type="ECO:0000256" key="1">
    <source>
        <dbReference type="SAM" id="SignalP"/>
    </source>
</evidence>
<sequence length="273" mass="31232">MRKKIPLILSALLFLAFFVPQSFGRDDVRSDVSQDLSAKPYSQAEQESELFEKRFLELIKMSVEKYKDISSLDPLFVLALIKAESNFGKYEISSSGAAGPAQLMPFTAEEMGMKVFFPYYYQIALDEREMAAKYYARAKEAASKISFENSPEENERLASQVKLYREIGSWHEAQAKSLFQRYKEELLSKVKDKTDEELMEIDQRFIVPLAIDVCVRILANNARKLNGDHRELASSYNAGLSAVISSGGIPFINQTVTFQNRVMRFYREYLKDG</sequence>
<comment type="caution">
    <text evidence="3">The sequence shown here is derived from an EMBL/GenBank/DDBJ whole genome shotgun (WGS) entry which is preliminary data.</text>
</comment>
<protein>
    <recommendedName>
        <fullName evidence="2">Transglycosylase SLT domain-containing protein</fullName>
    </recommendedName>
</protein>
<feature type="domain" description="Transglycosylase SLT" evidence="2">
    <location>
        <begin position="63"/>
        <end position="116"/>
    </location>
</feature>
<dbReference type="Gene3D" id="1.10.530.10">
    <property type="match status" value="1"/>
</dbReference>
<organism evidence="3 4">
    <name type="scientific">Aerophobetes bacterium</name>
    <dbReference type="NCBI Taxonomy" id="2030807"/>
    <lineage>
        <taxon>Bacteria</taxon>
        <taxon>Candidatus Aerophobota</taxon>
    </lineage>
</organism>
<dbReference type="Pfam" id="PF01464">
    <property type="entry name" value="SLT"/>
    <property type="match status" value="1"/>
</dbReference>
<accession>A0A497E2Y5</accession>
<dbReference type="Proteomes" id="UP000279422">
    <property type="component" value="Unassembled WGS sequence"/>
</dbReference>
<dbReference type="InterPro" id="IPR008258">
    <property type="entry name" value="Transglycosylase_SLT_dom_1"/>
</dbReference>
<evidence type="ECO:0000313" key="3">
    <source>
        <dbReference type="EMBL" id="RLE08446.1"/>
    </source>
</evidence>
<dbReference type="InterPro" id="IPR023346">
    <property type="entry name" value="Lysozyme-like_dom_sf"/>
</dbReference>
<reference evidence="3 4" key="1">
    <citation type="submission" date="2018-06" db="EMBL/GenBank/DDBJ databases">
        <title>Extensive metabolic versatility and redundancy in microbially diverse, dynamic hydrothermal sediments.</title>
        <authorList>
            <person name="Dombrowski N."/>
            <person name="Teske A."/>
            <person name="Baker B.J."/>
        </authorList>
    </citation>
    <scope>NUCLEOTIDE SEQUENCE [LARGE SCALE GENOMIC DNA]</scope>
    <source>
        <strain evidence="3">B47_G16</strain>
    </source>
</reference>
<evidence type="ECO:0000313" key="4">
    <source>
        <dbReference type="Proteomes" id="UP000279422"/>
    </source>
</evidence>
<dbReference type="AlphaFoldDB" id="A0A497E2Y5"/>
<gene>
    <name evidence="3" type="ORF">DRJ00_06275</name>
</gene>
<feature type="chain" id="PRO_5019858149" description="Transglycosylase SLT domain-containing protein" evidence="1">
    <location>
        <begin position="25"/>
        <end position="273"/>
    </location>
</feature>